<dbReference type="PRINTS" id="PR01438">
    <property type="entry name" value="UNVRSLSTRESS"/>
</dbReference>
<protein>
    <submittedName>
        <fullName evidence="3">Universal stress protein</fullName>
    </submittedName>
</protein>
<dbReference type="PANTHER" id="PTHR46268">
    <property type="entry name" value="STRESS RESPONSE PROTEIN NHAX"/>
    <property type="match status" value="1"/>
</dbReference>
<evidence type="ECO:0000313" key="4">
    <source>
        <dbReference type="Proteomes" id="UP000823633"/>
    </source>
</evidence>
<reference evidence="3" key="2">
    <citation type="journal article" date="2021" name="PeerJ">
        <title>Extensive microbial diversity within the chicken gut microbiome revealed by metagenomics and culture.</title>
        <authorList>
            <person name="Gilroy R."/>
            <person name="Ravi A."/>
            <person name="Getino M."/>
            <person name="Pursley I."/>
            <person name="Horton D.L."/>
            <person name="Alikhan N.F."/>
            <person name="Baker D."/>
            <person name="Gharbi K."/>
            <person name="Hall N."/>
            <person name="Watson M."/>
            <person name="Adriaenssens E.M."/>
            <person name="Foster-Nyarko E."/>
            <person name="Jarju S."/>
            <person name="Secka A."/>
            <person name="Antonio M."/>
            <person name="Oren A."/>
            <person name="Chaudhuri R.R."/>
            <person name="La Ragione R."/>
            <person name="Hildebrand F."/>
            <person name="Pallen M.J."/>
        </authorList>
    </citation>
    <scope>NUCLEOTIDE SEQUENCE</scope>
    <source>
        <strain evidence="3">11167</strain>
    </source>
</reference>
<comment type="caution">
    <text evidence="3">The sequence shown here is derived from an EMBL/GenBank/DDBJ whole genome shotgun (WGS) entry which is preliminary data.</text>
</comment>
<comment type="similarity">
    <text evidence="1">Belongs to the universal stress protein A family.</text>
</comment>
<proteinExistence type="inferred from homology"/>
<feature type="domain" description="UspA" evidence="2">
    <location>
        <begin position="7"/>
        <end position="151"/>
    </location>
</feature>
<dbReference type="Pfam" id="PF00582">
    <property type="entry name" value="Usp"/>
    <property type="match status" value="1"/>
</dbReference>
<dbReference type="InterPro" id="IPR014729">
    <property type="entry name" value="Rossmann-like_a/b/a_fold"/>
</dbReference>
<dbReference type="CDD" id="cd00293">
    <property type="entry name" value="USP-like"/>
    <property type="match status" value="1"/>
</dbReference>
<dbReference type="Proteomes" id="UP000823633">
    <property type="component" value="Unassembled WGS sequence"/>
</dbReference>
<dbReference type="InterPro" id="IPR006015">
    <property type="entry name" value="Universal_stress_UspA"/>
</dbReference>
<dbReference type="InterPro" id="IPR006016">
    <property type="entry name" value="UspA"/>
</dbReference>
<organism evidence="3 4">
    <name type="scientific">Candidatus Aphodenecus pullistercoris</name>
    <dbReference type="NCBI Taxonomy" id="2840669"/>
    <lineage>
        <taxon>Bacteria</taxon>
        <taxon>Pseudomonadati</taxon>
        <taxon>Spirochaetota</taxon>
        <taxon>Spirochaetia</taxon>
        <taxon>Spirochaetales</taxon>
        <taxon>Candidatus Aphodenecus</taxon>
    </lineage>
</organism>
<dbReference type="AlphaFoldDB" id="A0A9D9HBG5"/>
<gene>
    <name evidence="3" type="ORF">IAC42_09125</name>
</gene>
<evidence type="ECO:0000313" key="3">
    <source>
        <dbReference type="EMBL" id="MBO8443898.1"/>
    </source>
</evidence>
<dbReference type="EMBL" id="JADIMU010000063">
    <property type="protein sequence ID" value="MBO8443898.1"/>
    <property type="molecule type" value="Genomic_DNA"/>
</dbReference>
<dbReference type="SUPFAM" id="SSF52402">
    <property type="entry name" value="Adenine nucleotide alpha hydrolases-like"/>
    <property type="match status" value="1"/>
</dbReference>
<reference evidence="3" key="1">
    <citation type="submission" date="2020-10" db="EMBL/GenBank/DDBJ databases">
        <authorList>
            <person name="Gilroy R."/>
        </authorList>
    </citation>
    <scope>NUCLEOTIDE SEQUENCE</scope>
    <source>
        <strain evidence="3">11167</strain>
    </source>
</reference>
<evidence type="ECO:0000259" key="2">
    <source>
        <dbReference type="Pfam" id="PF00582"/>
    </source>
</evidence>
<name>A0A9D9HBG5_9SPIR</name>
<evidence type="ECO:0000256" key="1">
    <source>
        <dbReference type="ARBA" id="ARBA00008791"/>
    </source>
</evidence>
<accession>A0A9D9HBG5</accession>
<dbReference type="Gene3D" id="3.40.50.620">
    <property type="entry name" value="HUPs"/>
    <property type="match status" value="1"/>
</dbReference>
<dbReference type="PANTHER" id="PTHR46268:SF6">
    <property type="entry name" value="UNIVERSAL STRESS PROTEIN UP12"/>
    <property type="match status" value="1"/>
</dbReference>
<sequence length="162" mass="18117">MSDTFPFRRILVYLDGSEASLSAAMYSVLLAKASGADLHALYVVNTKALQDLVKARIFVSSERSEYLADLNKDAGRHIRHIEKLAKLKGVGVTGQIVEGLPSAQVVKYIKDHSVDLLVLGPVNMIRSRREELTSESDRMLRTAPCPVLVSRDDEKLWQMFEE</sequence>